<dbReference type="InterPro" id="IPR029063">
    <property type="entry name" value="SAM-dependent_MTases_sf"/>
</dbReference>
<dbReference type="InterPro" id="IPR003356">
    <property type="entry name" value="DNA_methylase_A-5"/>
</dbReference>
<proteinExistence type="predicted"/>
<dbReference type="PANTHER" id="PTHR41313:SF1">
    <property type="entry name" value="DNA METHYLASE ADENINE-SPECIFIC DOMAIN-CONTAINING PROTEIN"/>
    <property type="match status" value="1"/>
</dbReference>
<dbReference type="GO" id="GO:0008170">
    <property type="term" value="F:N-methyltransferase activity"/>
    <property type="evidence" value="ECO:0007669"/>
    <property type="project" value="InterPro"/>
</dbReference>
<name>A0A1G6GMX4_9BACI</name>
<evidence type="ECO:0000313" key="3">
    <source>
        <dbReference type="EMBL" id="SDB83298.1"/>
    </source>
</evidence>
<dbReference type="InterPro" id="IPR052933">
    <property type="entry name" value="DNA_Protect_Modify"/>
</dbReference>
<evidence type="ECO:0000259" key="2">
    <source>
        <dbReference type="Pfam" id="PF21106"/>
    </source>
</evidence>
<evidence type="ECO:0000313" key="4">
    <source>
        <dbReference type="Proteomes" id="UP000242662"/>
    </source>
</evidence>
<sequence length="324" mass="36553">MEPSVYLYQILDEQAERLEQGTSFTYLEAIAKIGNGLFTGEAPRQLDATAFRKVYEQFKQQQWLPEDVRKAFRLACLKGMKGQVQAHHEMTPDSVGFYMSYLVNKCMSNREEACELLDIAAGAGNLLFTICNHAASPVHASGIEVDETLLHIAYASANLQQREVSLLHQDSLKVTMPAVDMVVSDLPVGYYPDDDHAKTYRLAADKGRSYVHHLFIEQSIRMLKPAGYAVLLVPNHLFTSEQAPKLHRFLKEEALVLALLQLPTSMFQSEQHGKSILLLQKKTTGTRIPRQALLAELPSFTNEEALKQMTQRMNVWFAEQLGIE</sequence>
<dbReference type="PANTHER" id="PTHR41313">
    <property type="entry name" value="ADENINE-SPECIFIC METHYLTRANSFERASE"/>
    <property type="match status" value="1"/>
</dbReference>
<dbReference type="Gene3D" id="3.40.50.150">
    <property type="entry name" value="Vaccinia Virus protein VP39"/>
    <property type="match status" value="1"/>
</dbReference>
<organism evidence="3 4">
    <name type="scientific">Shouchella lonarensis</name>
    <dbReference type="NCBI Taxonomy" id="1464122"/>
    <lineage>
        <taxon>Bacteria</taxon>
        <taxon>Bacillati</taxon>
        <taxon>Bacillota</taxon>
        <taxon>Bacilli</taxon>
        <taxon>Bacillales</taxon>
        <taxon>Bacillaceae</taxon>
        <taxon>Shouchella</taxon>
    </lineage>
</organism>
<dbReference type="Proteomes" id="UP000242662">
    <property type="component" value="Unassembled WGS sequence"/>
</dbReference>
<dbReference type="PIRSF" id="PIRSF026567">
    <property type="entry name" value="Adenine_mtase_bact_prd"/>
    <property type="match status" value="1"/>
</dbReference>
<dbReference type="Pfam" id="PF02384">
    <property type="entry name" value="N6_Mtase"/>
    <property type="match status" value="1"/>
</dbReference>
<accession>A0A1G6GMX4</accession>
<feature type="domain" description="DNA methylase adenine-specific" evidence="1">
    <location>
        <begin position="91"/>
        <end position="285"/>
    </location>
</feature>
<keyword evidence="4" id="KW-1185">Reference proteome</keyword>
<dbReference type="STRING" id="1464122.SAMN05421737_101270"/>
<reference evidence="4" key="1">
    <citation type="submission" date="2016-09" db="EMBL/GenBank/DDBJ databases">
        <authorList>
            <person name="Varghese N."/>
            <person name="Submissions S."/>
        </authorList>
    </citation>
    <scope>NUCLEOTIDE SEQUENCE [LARGE SCALE GENOMIC DNA]</scope>
    <source>
        <strain evidence="4">25nlg</strain>
    </source>
</reference>
<dbReference type="InterPro" id="IPR048375">
    <property type="entry name" value="YtxK-like_N"/>
</dbReference>
<keyword evidence="3" id="KW-0489">Methyltransferase</keyword>
<dbReference type="RefSeq" id="WP_090774487.1">
    <property type="nucleotide sequence ID" value="NZ_FMYM01000001.1"/>
</dbReference>
<dbReference type="SUPFAM" id="SSF53335">
    <property type="entry name" value="S-adenosyl-L-methionine-dependent methyltransferases"/>
    <property type="match status" value="1"/>
</dbReference>
<feature type="domain" description="YtxK-like N-terminal helical" evidence="2">
    <location>
        <begin position="7"/>
        <end position="80"/>
    </location>
</feature>
<gene>
    <name evidence="3" type="ORF">SAMN05421737_101270</name>
</gene>
<dbReference type="EMBL" id="FMYM01000001">
    <property type="protein sequence ID" value="SDB83298.1"/>
    <property type="molecule type" value="Genomic_DNA"/>
</dbReference>
<dbReference type="AlphaFoldDB" id="A0A1G6GMX4"/>
<dbReference type="GO" id="GO:0032259">
    <property type="term" value="P:methylation"/>
    <property type="evidence" value="ECO:0007669"/>
    <property type="project" value="UniProtKB-KW"/>
</dbReference>
<protein>
    <submittedName>
        <fullName evidence="3">Site-specific DNA-methyltransferase (Adenine-specific)</fullName>
    </submittedName>
</protein>
<dbReference type="OrthoDB" id="9788159at2"/>
<keyword evidence="3" id="KW-0808">Transferase</keyword>
<dbReference type="CDD" id="cd02440">
    <property type="entry name" value="AdoMet_MTases"/>
    <property type="match status" value="1"/>
</dbReference>
<dbReference type="Gene3D" id="1.10.150.470">
    <property type="match status" value="1"/>
</dbReference>
<dbReference type="Pfam" id="PF21106">
    <property type="entry name" value="YtxK_like"/>
    <property type="match status" value="1"/>
</dbReference>
<evidence type="ECO:0000259" key="1">
    <source>
        <dbReference type="Pfam" id="PF02384"/>
    </source>
</evidence>
<dbReference type="InterPro" id="IPR016843">
    <property type="entry name" value="S-AdoMet-dep_Ade-MeTrfase_prd"/>
</dbReference>
<dbReference type="GO" id="GO:0003677">
    <property type="term" value="F:DNA binding"/>
    <property type="evidence" value="ECO:0007669"/>
    <property type="project" value="InterPro"/>
</dbReference>